<dbReference type="GO" id="GO:0005886">
    <property type="term" value="C:plasma membrane"/>
    <property type="evidence" value="ECO:0007669"/>
    <property type="project" value="UniProtKB-SubCell"/>
</dbReference>
<organism evidence="8">
    <name type="scientific">hydrothermal vent metagenome</name>
    <dbReference type="NCBI Taxonomy" id="652676"/>
    <lineage>
        <taxon>unclassified sequences</taxon>
        <taxon>metagenomes</taxon>
        <taxon>ecological metagenomes</taxon>
    </lineage>
</organism>
<feature type="transmembrane region" description="Helical" evidence="7">
    <location>
        <begin position="57"/>
        <end position="76"/>
    </location>
</feature>
<dbReference type="PANTHER" id="PTHR34856">
    <property type="entry name" value="PROTEIN NRFD"/>
    <property type="match status" value="1"/>
</dbReference>
<comment type="similarity">
    <text evidence="2">Belongs to the NrfD family.</text>
</comment>
<feature type="transmembrane region" description="Helical" evidence="7">
    <location>
        <begin position="129"/>
        <end position="150"/>
    </location>
</feature>
<reference evidence="8" key="1">
    <citation type="submission" date="2018-06" db="EMBL/GenBank/DDBJ databases">
        <authorList>
            <person name="Zhirakovskaya E."/>
        </authorList>
    </citation>
    <scope>NUCLEOTIDE SEQUENCE</scope>
</reference>
<keyword evidence="4 7" id="KW-0812">Transmembrane</keyword>
<feature type="transmembrane region" description="Helical" evidence="7">
    <location>
        <begin position="88"/>
        <end position="109"/>
    </location>
</feature>
<evidence type="ECO:0000256" key="5">
    <source>
        <dbReference type="ARBA" id="ARBA00022989"/>
    </source>
</evidence>
<evidence type="ECO:0000256" key="1">
    <source>
        <dbReference type="ARBA" id="ARBA00004651"/>
    </source>
</evidence>
<dbReference type="Pfam" id="PF03916">
    <property type="entry name" value="NrfD"/>
    <property type="match status" value="1"/>
</dbReference>
<keyword evidence="3" id="KW-1003">Cell membrane</keyword>
<dbReference type="AlphaFoldDB" id="A0A3B1B803"/>
<feature type="transmembrane region" description="Helical" evidence="7">
    <location>
        <begin position="238"/>
        <end position="260"/>
    </location>
</feature>
<proteinExistence type="inferred from homology"/>
<keyword evidence="5 7" id="KW-1133">Transmembrane helix</keyword>
<gene>
    <name evidence="8" type="ORF">MNBD_GAMMA19-2029</name>
</gene>
<evidence type="ECO:0000256" key="2">
    <source>
        <dbReference type="ARBA" id="ARBA00008929"/>
    </source>
</evidence>
<evidence type="ECO:0000256" key="3">
    <source>
        <dbReference type="ARBA" id="ARBA00022475"/>
    </source>
</evidence>
<dbReference type="EMBL" id="UOFV01000240">
    <property type="protein sequence ID" value="VAX01167.1"/>
    <property type="molecule type" value="Genomic_DNA"/>
</dbReference>
<evidence type="ECO:0000256" key="7">
    <source>
        <dbReference type="SAM" id="Phobius"/>
    </source>
</evidence>
<feature type="transmembrane region" description="Helical" evidence="7">
    <location>
        <begin position="280"/>
        <end position="299"/>
    </location>
</feature>
<evidence type="ECO:0000256" key="4">
    <source>
        <dbReference type="ARBA" id="ARBA00022692"/>
    </source>
</evidence>
<dbReference type="InterPro" id="IPR005614">
    <property type="entry name" value="NrfD-like"/>
</dbReference>
<feature type="transmembrane region" description="Helical" evidence="7">
    <location>
        <begin position="162"/>
        <end position="187"/>
    </location>
</feature>
<name>A0A3B1B803_9ZZZZ</name>
<accession>A0A3B1B803</accession>
<keyword evidence="6 7" id="KW-0472">Membrane</keyword>
<comment type="subcellular location">
    <subcellularLocation>
        <location evidence="1">Cell membrane</location>
        <topology evidence="1">Multi-pass membrane protein</topology>
    </subcellularLocation>
</comment>
<protein>
    <submittedName>
        <fullName evidence="8">Sulfite reduction-associated complex DsrMKJOP protein DsrP (= HmeB)</fullName>
    </submittedName>
</protein>
<feature type="transmembrane region" description="Helical" evidence="7">
    <location>
        <begin position="193"/>
        <end position="217"/>
    </location>
</feature>
<feature type="transmembrane region" description="Helical" evidence="7">
    <location>
        <begin position="306"/>
        <end position="328"/>
    </location>
</feature>
<dbReference type="InterPro" id="IPR052049">
    <property type="entry name" value="Electron_transfer_protein"/>
</dbReference>
<evidence type="ECO:0000313" key="8">
    <source>
        <dbReference type="EMBL" id="VAX01167.1"/>
    </source>
</evidence>
<evidence type="ECO:0000256" key="6">
    <source>
        <dbReference type="ARBA" id="ARBA00023136"/>
    </source>
</evidence>
<dbReference type="PANTHER" id="PTHR34856:SF2">
    <property type="entry name" value="PROTEIN NRFD"/>
    <property type="match status" value="1"/>
</dbReference>
<feature type="transmembrane region" description="Helical" evidence="7">
    <location>
        <begin position="16"/>
        <end position="37"/>
    </location>
</feature>
<sequence length="404" mass="44210">MKPVTFREITGNSKGYYILLALLGLTVAAGLGSAWYMEHNGHWVTGMNNQIVWGMPHVFAVFLIVAASGALNVASMSSVFSKTAYKPLAPLSGLMAITLLTGGLMVLVLDLGRPDRLIVAMTTYNFKSIFAWNMILYNGFFLIVGIYLWTMMQRNLNKYSKTAGFFAFLWRLALTTGTGSIFGFIVARQFYDAAIMAPMFIVMSFAFGLAFFLIFLLATYQWTGREIGSYLINRLQKLLGLFVASVLLFVVIFHLTNLYATQHHGVEDFILAGDNIYSGLFWVGYILLGTIFPLIICYAPAFRASIGWTAAAAILVIAGGLSQMYIIIIGGQAFPMDLFPGKEVSSSFFDGVIVTYSPTAPEIMLGLGGVALAFATTLFAVKILRFLPLSLADAKIDPHHSAQG</sequence>
<feature type="transmembrane region" description="Helical" evidence="7">
    <location>
        <begin position="363"/>
        <end position="381"/>
    </location>
</feature>